<evidence type="ECO:0000256" key="1">
    <source>
        <dbReference type="SAM" id="MobiDB-lite"/>
    </source>
</evidence>
<dbReference type="Proteomes" id="UP000075882">
    <property type="component" value="Unassembled WGS sequence"/>
</dbReference>
<protein>
    <submittedName>
        <fullName evidence="2">Uncharacterized protein</fullName>
    </submittedName>
</protein>
<evidence type="ECO:0000313" key="2">
    <source>
        <dbReference type="EnsemblMetazoa" id="ACOM039821-PA.1"/>
    </source>
</evidence>
<sequence>MAYDQYRRVHDVLHGNNAILEYIESERLRNPNAETLYWTGLVARNLLSLSGLADAVPFDGRPTAERTRYRRPRRPSPGYGTSSPCCQPGWALYRQPAPPVVHHVLQIYTQGNVYYQPWFELPRLSRTYSYTSIPLGIGTAFPRAGSFNRNVENCAQAVALDLAADRRATPVDAPQMTDERAQTEELVNRM</sequence>
<accession>A0A8W7PYD9</accession>
<dbReference type="EnsemblMetazoa" id="ACOM039821-RA">
    <property type="protein sequence ID" value="ACOM039821-PA.1"/>
    <property type="gene ID" value="ACOM039821"/>
</dbReference>
<feature type="region of interest" description="Disordered" evidence="1">
    <location>
        <begin position="63"/>
        <end position="82"/>
    </location>
</feature>
<dbReference type="AlphaFoldDB" id="A0A8W7PYD9"/>
<name>A0A8W7PYD9_ANOCL</name>
<proteinExistence type="predicted"/>
<reference evidence="2" key="1">
    <citation type="submission" date="2022-08" db="UniProtKB">
        <authorList>
            <consortium name="EnsemblMetazoa"/>
        </authorList>
    </citation>
    <scope>IDENTIFICATION</scope>
</reference>
<dbReference type="VEuPathDB" id="VectorBase:ACON2_033750"/>
<organism evidence="2">
    <name type="scientific">Anopheles coluzzii</name>
    <name type="common">African malaria mosquito</name>
    <dbReference type="NCBI Taxonomy" id="1518534"/>
    <lineage>
        <taxon>Eukaryota</taxon>
        <taxon>Metazoa</taxon>
        <taxon>Ecdysozoa</taxon>
        <taxon>Arthropoda</taxon>
        <taxon>Hexapoda</taxon>
        <taxon>Insecta</taxon>
        <taxon>Pterygota</taxon>
        <taxon>Neoptera</taxon>
        <taxon>Endopterygota</taxon>
        <taxon>Diptera</taxon>
        <taxon>Nematocera</taxon>
        <taxon>Culicoidea</taxon>
        <taxon>Culicidae</taxon>
        <taxon>Anophelinae</taxon>
        <taxon>Anopheles</taxon>
    </lineage>
</organism>